<gene>
    <name evidence="3" type="ORF">OEG84_10240</name>
</gene>
<feature type="domain" description="DUF1206" evidence="2">
    <location>
        <begin position="219"/>
        <end position="286"/>
    </location>
</feature>
<evidence type="ECO:0000313" key="3">
    <source>
        <dbReference type="EMBL" id="MCY0148078.1"/>
    </source>
</evidence>
<reference evidence="3" key="1">
    <citation type="submission" date="2022-10" db="EMBL/GenBank/DDBJ databases">
        <title>Hoeflea sp. G2-23, isolated from marine algae.</title>
        <authorList>
            <person name="Kristyanto S."/>
            <person name="Kim J.M."/>
            <person name="Jeon C.O."/>
        </authorList>
    </citation>
    <scope>NUCLEOTIDE SEQUENCE</scope>
    <source>
        <strain evidence="3">G2-23</strain>
    </source>
</reference>
<feature type="transmembrane region" description="Helical" evidence="1">
    <location>
        <begin position="85"/>
        <end position="106"/>
    </location>
</feature>
<feature type="transmembrane region" description="Helical" evidence="1">
    <location>
        <begin position="126"/>
        <end position="147"/>
    </location>
</feature>
<name>A0ABT3Z8H0_9HYPH</name>
<keyword evidence="1" id="KW-0472">Membrane</keyword>
<dbReference type="InterPro" id="IPR009597">
    <property type="entry name" value="DUF1206"/>
</dbReference>
<dbReference type="RefSeq" id="WP_267653665.1">
    <property type="nucleotide sequence ID" value="NZ_JAOVZR010000001.1"/>
</dbReference>
<keyword evidence="1" id="KW-0812">Transmembrane</keyword>
<keyword evidence="1" id="KW-1133">Transmembrane helix</keyword>
<organism evidence="3 4">
    <name type="scientific">Hoeflea algicola</name>
    <dbReference type="NCBI Taxonomy" id="2983763"/>
    <lineage>
        <taxon>Bacteria</taxon>
        <taxon>Pseudomonadati</taxon>
        <taxon>Pseudomonadota</taxon>
        <taxon>Alphaproteobacteria</taxon>
        <taxon>Hyphomicrobiales</taxon>
        <taxon>Rhizobiaceae</taxon>
        <taxon>Hoeflea</taxon>
    </lineage>
</organism>
<keyword evidence="4" id="KW-1185">Reference proteome</keyword>
<evidence type="ECO:0000313" key="4">
    <source>
        <dbReference type="Proteomes" id="UP001073227"/>
    </source>
</evidence>
<feature type="transmembrane region" description="Helical" evidence="1">
    <location>
        <begin position="167"/>
        <end position="191"/>
    </location>
</feature>
<evidence type="ECO:0000256" key="1">
    <source>
        <dbReference type="SAM" id="Phobius"/>
    </source>
</evidence>
<comment type="caution">
    <text evidence="3">The sequence shown here is derived from an EMBL/GenBank/DDBJ whole genome shotgun (WGS) entry which is preliminary data.</text>
</comment>
<feature type="transmembrane region" description="Helical" evidence="1">
    <location>
        <begin position="254"/>
        <end position="278"/>
    </location>
</feature>
<protein>
    <submittedName>
        <fullName evidence="3">DUF1206 domain-containing protein</fullName>
    </submittedName>
</protein>
<proteinExistence type="predicted"/>
<feature type="transmembrane region" description="Helical" evidence="1">
    <location>
        <begin position="211"/>
        <end position="234"/>
    </location>
</feature>
<sequence length="293" mass="31000">MAVRGERINRADVRIDAATRGQQMAAPVLTSTSWHDWFKPFARLGYGARGLVYLLLAFFIGSAALTTGSGGDTKDAVQFITRSTASVILTPLLIVSLAGYCVWRIVQSVFDTDDHGFRPAGLAVRAGLLGAAASYGFLTVYAFSLWWGSARSSGSGSGDGFARTAAAFIGAGPVSIILASVFAIVGGAHIWKAAGRKYHDHIDAPESIMRWIDIAGIGGLTARGLIFIVIAFLLYRRGLAGDGGQASLQAALDFIAGLPFGAWLLGATAGGFLLFAIYSFAEAVWRRINLDDM</sequence>
<dbReference type="Proteomes" id="UP001073227">
    <property type="component" value="Unassembled WGS sequence"/>
</dbReference>
<feature type="domain" description="DUF1206" evidence="2">
    <location>
        <begin position="44"/>
        <end position="110"/>
    </location>
</feature>
<dbReference type="Pfam" id="PF06724">
    <property type="entry name" value="DUF1206"/>
    <property type="match status" value="2"/>
</dbReference>
<feature type="transmembrane region" description="Helical" evidence="1">
    <location>
        <begin position="46"/>
        <end position="65"/>
    </location>
</feature>
<accession>A0ABT3Z8H0</accession>
<evidence type="ECO:0000259" key="2">
    <source>
        <dbReference type="Pfam" id="PF06724"/>
    </source>
</evidence>
<dbReference type="EMBL" id="JAOVZR010000001">
    <property type="protein sequence ID" value="MCY0148078.1"/>
    <property type="molecule type" value="Genomic_DNA"/>
</dbReference>